<sequence>MMMMMMMPESAAYGQPVPCVCGGAAAHAVLGSRPRVHQPPPAQQLPAPVVVWVPMGCCPQPPCCPPPTAPAGPRAPDVWSLARCESDGSQASATDSVASTADLRWEPVCGGRAPRWRSAAGSRALQAALGEAASDQERGAARR</sequence>
<reference evidence="1" key="1">
    <citation type="submission" date="2023-10" db="EMBL/GenBank/DDBJ databases">
        <authorList>
            <person name="Chen Y."/>
            <person name="Shah S."/>
            <person name="Dougan E. K."/>
            <person name="Thang M."/>
            <person name="Chan C."/>
        </authorList>
    </citation>
    <scope>NUCLEOTIDE SEQUENCE [LARGE SCALE GENOMIC DNA]</scope>
</reference>
<keyword evidence="2" id="KW-1185">Reference proteome</keyword>
<organism evidence="1 2">
    <name type="scientific">Prorocentrum cordatum</name>
    <dbReference type="NCBI Taxonomy" id="2364126"/>
    <lineage>
        <taxon>Eukaryota</taxon>
        <taxon>Sar</taxon>
        <taxon>Alveolata</taxon>
        <taxon>Dinophyceae</taxon>
        <taxon>Prorocentrales</taxon>
        <taxon>Prorocentraceae</taxon>
        <taxon>Prorocentrum</taxon>
    </lineage>
</organism>
<dbReference type="Proteomes" id="UP001189429">
    <property type="component" value="Unassembled WGS sequence"/>
</dbReference>
<dbReference type="EMBL" id="CAUYUJ010016201">
    <property type="protein sequence ID" value="CAK0862839.1"/>
    <property type="molecule type" value="Genomic_DNA"/>
</dbReference>
<name>A0ABN9US31_9DINO</name>
<accession>A0ABN9US31</accession>
<evidence type="ECO:0000313" key="2">
    <source>
        <dbReference type="Proteomes" id="UP001189429"/>
    </source>
</evidence>
<comment type="caution">
    <text evidence="1">The sequence shown here is derived from an EMBL/GenBank/DDBJ whole genome shotgun (WGS) entry which is preliminary data.</text>
</comment>
<protein>
    <submittedName>
        <fullName evidence="1">Uncharacterized protein</fullName>
    </submittedName>
</protein>
<proteinExistence type="predicted"/>
<evidence type="ECO:0000313" key="1">
    <source>
        <dbReference type="EMBL" id="CAK0862839.1"/>
    </source>
</evidence>
<gene>
    <name evidence="1" type="ORF">PCOR1329_LOCUS51157</name>
</gene>